<dbReference type="Pfam" id="PF13302">
    <property type="entry name" value="Acetyltransf_3"/>
    <property type="match status" value="1"/>
</dbReference>
<evidence type="ECO:0000313" key="2">
    <source>
        <dbReference type="EMBL" id="GAI76384.1"/>
    </source>
</evidence>
<dbReference type="PROSITE" id="PS51186">
    <property type="entry name" value="GNAT"/>
    <property type="match status" value="1"/>
</dbReference>
<accession>X1T8Q0</accession>
<dbReference type="GO" id="GO:0016747">
    <property type="term" value="F:acyltransferase activity, transferring groups other than amino-acyl groups"/>
    <property type="evidence" value="ECO:0007669"/>
    <property type="project" value="InterPro"/>
</dbReference>
<dbReference type="PANTHER" id="PTHR43415">
    <property type="entry name" value="SPERMIDINE N(1)-ACETYLTRANSFERASE"/>
    <property type="match status" value="1"/>
</dbReference>
<comment type="caution">
    <text evidence="2">The sequence shown here is derived from an EMBL/GenBank/DDBJ whole genome shotgun (WGS) entry which is preliminary data.</text>
</comment>
<dbReference type="Gene3D" id="3.40.630.30">
    <property type="match status" value="1"/>
</dbReference>
<dbReference type="EMBL" id="BARW01009116">
    <property type="protein sequence ID" value="GAI76384.1"/>
    <property type="molecule type" value="Genomic_DNA"/>
</dbReference>
<dbReference type="AlphaFoldDB" id="X1T8Q0"/>
<feature type="domain" description="N-acetyltransferase" evidence="1">
    <location>
        <begin position="1"/>
        <end position="136"/>
    </location>
</feature>
<protein>
    <recommendedName>
        <fullName evidence="1">N-acetyltransferase domain-containing protein</fullName>
    </recommendedName>
</protein>
<gene>
    <name evidence="2" type="ORF">S12H4_18454</name>
</gene>
<evidence type="ECO:0000259" key="1">
    <source>
        <dbReference type="PROSITE" id="PS51186"/>
    </source>
</evidence>
<dbReference type="InterPro" id="IPR020036">
    <property type="entry name" value="PseH"/>
</dbReference>
<dbReference type="InterPro" id="IPR016181">
    <property type="entry name" value="Acyl_CoA_acyltransferase"/>
</dbReference>
<organism evidence="2">
    <name type="scientific">marine sediment metagenome</name>
    <dbReference type="NCBI Taxonomy" id="412755"/>
    <lineage>
        <taxon>unclassified sequences</taxon>
        <taxon>metagenomes</taxon>
        <taxon>ecological metagenomes</taxon>
    </lineage>
</organism>
<proteinExistence type="predicted"/>
<name>X1T8Q0_9ZZZZ</name>
<dbReference type="SUPFAM" id="SSF55729">
    <property type="entry name" value="Acyl-CoA N-acyltransferases (Nat)"/>
    <property type="match status" value="1"/>
</dbReference>
<dbReference type="NCBIfam" id="TIGR03585">
    <property type="entry name" value="PseH"/>
    <property type="match status" value="1"/>
</dbReference>
<sequence length="153" mass="18415">MYTNDFITADQQKKWFRQIKDDPTKKYWIIKVDDKYVGVVNLYDIDKRNKRCYWAYYLAETSIRGKGLGRLIELNILKYIFEDLGLNKLCCEVLSFNEIVVKIHKKYGSKIEGHFREHIFKDGEFHDILCMGILKEEWSEIKKNFDFDIIKIE</sequence>
<dbReference type="InterPro" id="IPR000182">
    <property type="entry name" value="GNAT_dom"/>
</dbReference>
<dbReference type="PANTHER" id="PTHR43415:SF3">
    <property type="entry name" value="GNAT-FAMILY ACETYLTRANSFERASE"/>
    <property type="match status" value="1"/>
</dbReference>
<reference evidence="2" key="1">
    <citation type="journal article" date="2014" name="Front. Microbiol.">
        <title>High frequency of phylogenetically diverse reductive dehalogenase-homologous genes in deep subseafloor sedimentary metagenomes.</title>
        <authorList>
            <person name="Kawai M."/>
            <person name="Futagami T."/>
            <person name="Toyoda A."/>
            <person name="Takaki Y."/>
            <person name="Nishi S."/>
            <person name="Hori S."/>
            <person name="Arai W."/>
            <person name="Tsubouchi T."/>
            <person name="Morono Y."/>
            <person name="Uchiyama I."/>
            <person name="Ito T."/>
            <person name="Fujiyama A."/>
            <person name="Inagaki F."/>
            <person name="Takami H."/>
        </authorList>
    </citation>
    <scope>NUCLEOTIDE SEQUENCE</scope>
    <source>
        <strain evidence="2">Expedition CK06-06</strain>
    </source>
</reference>